<proteinExistence type="predicted"/>
<dbReference type="InterPro" id="IPR046531">
    <property type="entry name" value="DUF6596"/>
</dbReference>
<dbReference type="Gene3D" id="1.10.1740.10">
    <property type="match status" value="1"/>
</dbReference>
<dbReference type="SUPFAM" id="SSF88659">
    <property type="entry name" value="Sigma3 and sigma4 domains of RNA polymerase sigma factors"/>
    <property type="match status" value="1"/>
</dbReference>
<evidence type="ECO:0000259" key="3">
    <source>
        <dbReference type="Pfam" id="PF20239"/>
    </source>
</evidence>
<dbReference type="EMBL" id="NOXU01000016">
    <property type="protein sequence ID" value="OYQ37290.1"/>
    <property type="molecule type" value="Genomic_DNA"/>
</dbReference>
<evidence type="ECO:0000259" key="2">
    <source>
        <dbReference type="Pfam" id="PF08281"/>
    </source>
</evidence>
<keyword evidence="5" id="KW-1185">Reference proteome</keyword>
<accession>A0A255Z9I0</accession>
<dbReference type="InterPro" id="IPR007627">
    <property type="entry name" value="RNA_pol_sigma70_r2"/>
</dbReference>
<dbReference type="Pfam" id="PF08281">
    <property type="entry name" value="Sigma70_r4_2"/>
    <property type="match status" value="1"/>
</dbReference>
<evidence type="ECO:0000313" key="5">
    <source>
        <dbReference type="Proteomes" id="UP000216998"/>
    </source>
</evidence>
<sequence>MAWSKFGRSITSMANPAGGLIEGLFRTEAGHLTARLARLLGPGKLDEAEEIVQSVLTKALHVWPRTSIPDNPMGWLWRAARNEAVDGLRRRRFTAPITPEDLADSLPDPTTGGDDPRFVAELSNEKLGLIFACCHPVLAVEARVALTLKAVCGLGTGQIARAFLLSEPTVAQRITRAKARLADARVPFAIPAGSELPGRLEAVLGTLYLLFNEGVGSSDGEELIRADLVSEALQLARHLADHPVTGRPEAEAMAALTCLTAARLPARQGADGLPVLLADQDRDAWHQGLIAAGFRHLKASMAGSTETRWHLEAAIAAAHAAAPTWGDTDWPHIVILYDRLIRLAPGPVTLLNRAVAVGERDGPSAGLSALAPLEGDGLIARYPLFAATKAAMLERLGDRAGAAEQLRQALDIADRVGINQPDRRLLAARLDRMME</sequence>
<dbReference type="SUPFAM" id="SSF88946">
    <property type="entry name" value="Sigma2 domain of RNA polymerase sigma factors"/>
    <property type="match status" value="1"/>
</dbReference>
<reference evidence="4 5" key="1">
    <citation type="submission" date="2017-07" db="EMBL/GenBank/DDBJ databases">
        <title>Niveispirillum cyanobacteriorum sp. nov., isolated from cyanobacterial aggregates in a eutrophic lake.</title>
        <authorList>
            <person name="Cai H."/>
        </authorList>
    </citation>
    <scope>NUCLEOTIDE SEQUENCE [LARGE SCALE GENOMIC DNA]</scope>
    <source>
        <strain evidence="5">TH1-14</strain>
    </source>
</reference>
<dbReference type="InterPro" id="IPR013324">
    <property type="entry name" value="RNA_pol_sigma_r3/r4-like"/>
</dbReference>
<gene>
    <name evidence="4" type="ORF">CHU95_01905</name>
</gene>
<dbReference type="PANTHER" id="PTHR47756">
    <property type="entry name" value="BLL6612 PROTEIN-RELATED"/>
    <property type="match status" value="1"/>
</dbReference>
<evidence type="ECO:0000259" key="1">
    <source>
        <dbReference type="Pfam" id="PF04542"/>
    </source>
</evidence>
<protein>
    <recommendedName>
        <fullName evidence="6">RNA polymerase subunit sigma-24</fullName>
    </recommendedName>
</protein>
<feature type="domain" description="DUF6596" evidence="3">
    <location>
        <begin position="199"/>
        <end position="300"/>
    </location>
</feature>
<dbReference type="InterPro" id="IPR013249">
    <property type="entry name" value="RNA_pol_sigma70_r4_t2"/>
</dbReference>
<dbReference type="OrthoDB" id="9780299at2"/>
<dbReference type="InterPro" id="IPR013325">
    <property type="entry name" value="RNA_pol_sigma_r2"/>
</dbReference>
<dbReference type="AlphaFoldDB" id="A0A255Z9I0"/>
<feature type="domain" description="RNA polymerase sigma-70 region 2" evidence="1">
    <location>
        <begin position="25"/>
        <end position="92"/>
    </location>
</feature>
<comment type="caution">
    <text evidence="4">The sequence shown here is derived from an EMBL/GenBank/DDBJ whole genome shotgun (WGS) entry which is preliminary data.</text>
</comment>
<dbReference type="PANTHER" id="PTHR47756:SF2">
    <property type="entry name" value="BLL6612 PROTEIN"/>
    <property type="match status" value="1"/>
</dbReference>
<name>A0A255Z9I0_9PROT</name>
<dbReference type="Proteomes" id="UP000216998">
    <property type="component" value="Unassembled WGS sequence"/>
</dbReference>
<evidence type="ECO:0000313" key="4">
    <source>
        <dbReference type="EMBL" id="OYQ37290.1"/>
    </source>
</evidence>
<dbReference type="GO" id="GO:0006352">
    <property type="term" value="P:DNA-templated transcription initiation"/>
    <property type="evidence" value="ECO:0007669"/>
    <property type="project" value="InterPro"/>
</dbReference>
<dbReference type="GO" id="GO:0003677">
    <property type="term" value="F:DNA binding"/>
    <property type="evidence" value="ECO:0007669"/>
    <property type="project" value="InterPro"/>
</dbReference>
<evidence type="ECO:0008006" key="6">
    <source>
        <dbReference type="Google" id="ProtNLM"/>
    </source>
</evidence>
<dbReference type="Pfam" id="PF20239">
    <property type="entry name" value="DUF6596"/>
    <property type="match status" value="1"/>
</dbReference>
<dbReference type="GO" id="GO:0016987">
    <property type="term" value="F:sigma factor activity"/>
    <property type="evidence" value="ECO:0007669"/>
    <property type="project" value="InterPro"/>
</dbReference>
<feature type="domain" description="RNA polymerase sigma factor 70 region 4 type 2" evidence="2">
    <location>
        <begin position="132"/>
        <end position="181"/>
    </location>
</feature>
<organism evidence="4 5">
    <name type="scientific">Niveispirillum lacus</name>
    <dbReference type="NCBI Taxonomy" id="1981099"/>
    <lineage>
        <taxon>Bacteria</taxon>
        <taxon>Pseudomonadati</taxon>
        <taxon>Pseudomonadota</taxon>
        <taxon>Alphaproteobacteria</taxon>
        <taxon>Rhodospirillales</taxon>
        <taxon>Azospirillaceae</taxon>
        <taxon>Niveispirillum</taxon>
    </lineage>
</organism>
<dbReference type="Pfam" id="PF04542">
    <property type="entry name" value="Sigma70_r2"/>
    <property type="match status" value="1"/>
</dbReference>